<organism evidence="10 11">
    <name type="scientific">Cuscuta epithymum</name>
    <dbReference type="NCBI Taxonomy" id="186058"/>
    <lineage>
        <taxon>Eukaryota</taxon>
        <taxon>Viridiplantae</taxon>
        <taxon>Streptophyta</taxon>
        <taxon>Embryophyta</taxon>
        <taxon>Tracheophyta</taxon>
        <taxon>Spermatophyta</taxon>
        <taxon>Magnoliopsida</taxon>
        <taxon>eudicotyledons</taxon>
        <taxon>Gunneridae</taxon>
        <taxon>Pentapetalae</taxon>
        <taxon>asterids</taxon>
        <taxon>lamiids</taxon>
        <taxon>Solanales</taxon>
        <taxon>Convolvulaceae</taxon>
        <taxon>Cuscuteae</taxon>
        <taxon>Cuscuta</taxon>
        <taxon>Cuscuta subgen. Cuscuta</taxon>
    </lineage>
</organism>
<dbReference type="SUPFAM" id="SSF48464">
    <property type="entry name" value="ENTH/VHS domain"/>
    <property type="match status" value="1"/>
</dbReference>
<evidence type="ECO:0000256" key="3">
    <source>
        <dbReference type="ARBA" id="ARBA00004600"/>
    </source>
</evidence>
<dbReference type="GO" id="GO:0005794">
    <property type="term" value="C:Golgi apparatus"/>
    <property type="evidence" value="ECO:0007669"/>
    <property type="project" value="UniProtKB-SubCell"/>
</dbReference>
<evidence type="ECO:0000256" key="5">
    <source>
        <dbReference type="ARBA" id="ARBA00023034"/>
    </source>
</evidence>
<dbReference type="GO" id="GO:0006900">
    <property type="term" value="P:vesicle budding from membrane"/>
    <property type="evidence" value="ECO:0007669"/>
    <property type="project" value="TreeGrafter"/>
</dbReference>
<dbReference type="InterPro" id="IPR048050">
    <property type="entry name" value="ANTH_N_plant"/>
</dbReference>
<dbReference type="PANTHER" id="PTHR22951:SF24">
    <property type="entry name" value="ENTH DOMAIN-CONTAINING PROTEIN"/>
    <property type="match status" value="1"/>
</dbReference>
<dbReference type="InterPro" id="IPR013809">
    <property type="entry name" value="ENTH"/>
</dbReference>
<dbReference type="GO" id="GO:0048268">
    <property type="term" value="P:clathrin coat assembly"/>
    <property type="evidence" value="ECO:0007669"/>
    <property type="project" value="InterPro"/>
</dbReference>
<name>A0AAV0CH26_9ASTE</name>
<dbReference type="PANTHER" id="PTHR22951">
    <property type="entry name" value="CLATHRIN ASSEMBLY PROTEIN"/>
    <property type="match status" value="1"/>
</dbReference>
<keyword evidence="7" id="KW-0168">Coated pit</keyword>
<keyword evidence="11" id="KW-1185">Reference proteome</keyword>
<dbReference type="GO" id="GO:0005546">
    <property type="term" value="F:phosphatidylinositol-4,5-bisphosphate binding"/>
    <property type="evidence" value="ECO:0007669"/>
    <property type="project" value="TreeGrafter"/>
</dbReference>
<dbReference type="GO" id="GO:0005905">
    <property type="term" value="C:clathrin-coated pit"/>
    <property type="evidence" value="ECO:0007669"/>
    <property type="project" value="UniProtKB-SubCell"/>
</dbReference>
<dbReference type="AlphaFoldDB" id="A0AAV0CH26"/>
<dbReference type="CDD" id="cd16987">
    <property type="entry name" value="ANTH_N_AP180_plant"/>
    <property type="match status" value="1"/>
</dbReference>
<comment type="subcellular location">
    <subcellularLocation>
        <location evidence="1">Cytoplasmic vesicle</location>
        <location evidence="1">Clathrin-coated vesicle</location>
    </subcellularLocation>
    <subcellularLocation>
        <location evidence="2">Golgi apparatus</location>
    </subcellularLocation>
    <subcellularLocation>
        <location evidence="3">Membrane</location>
        <location evidence="3">Clathrin-coated pit</location>
    </subcellularLocation>
</comment>
<evidence type="ECO:0000259" key="9">
    <source>
        <dbReference type="PROSITE" id="PS50942"/>
    </source>
</evidence>
<dbReference type="GO" id="GO:0072583">
    <property type="term" value="P:clathrin-dependent endocytosis"/>
    <property type="evidence" value="ECO:0007669"/>
    <property type="project" value="InterPro"/>
</dbReference>
<dbReference type="EMBL" id="CAMAPF010000031">
    <property type="protein sequence ID" value="CAH9077048.1"/>
    <property type="molecule type" value="Genomic_DNA"/>
</dbReference>
<sequence length="333" mass="37183">MIQSRKQLRAMIAGKLKDKASTIKAFLTAKRTVSSIRVAIIRATTHTSTSPPPEHRIAALLDFGDRSPAVISACVGGIMDRLHGTHNPFVALKCLYVIHTLIVKGSLSFKNHLCFYPGGGAGGGGRNSLNLSNFKSNSGAGAGALELSAWVRWYAGVVEQSITTFRVLGDDSYVSCSSRRSINFENIYPKNLEYSGDDKEMECLVGAVEGICRAPESLDWRKNDVVHEVMSMVAEDYRSAQYRVLLRLGELHERVGKLSYAELTELRSWLERLEKCKERMVELFIRRRKGGFWEVVGRTKAEVERVKEEWEMQSMVLWNGDGGKSSQRGGWTC</sequence>
<evidence type="ECO:0000256" key="6">
    <source>
        <dbReference type="ARBA" id="ARBA00023136"/>
    </source>
</evidence>
<dbReference type="InterPro" id="IPR011417">
    <property type="entry name" value="ANTH_dom"/>
</dbReference>
<keyword evidence="6" id="KW-0472">Membrane</keyword>
<evidence type="ECO:0000256" key="7">
    <source>
        <dbReference type="ARBA" id="ARBA00023176"/>
    </source>
</evidence>
<dbReference type="Gene3D" id="1.25.40.90">
    <property type="match status" value="1"/>
</dbReference>
<dbReference type="GO" id="GO:0030136">
    <property type="term" value="C:clathrin-coated vesicle"/>
    <property type="evidence" value="ECO:0007669"/>
    <property type="project" value="UniProtKB-SubCell"/>
</dbReference>
<evidence type="ECO:0000256" key="8">
    <source>
        <dbReference type="ARBA" id="ARBA00023329"/>
    </source>
</evidence>
<dbReference type="InterPro" id="IPR008942">
    <property type="entry name" value="ENTH_VHS"/>
</dbReference>
<gene>
    <name evidence="10" type="ORF">CEPIT_LOCUS6028</name>
</gene>
<dbReference type="Pfam" id="PF07651">
    <property type="entry name" value="ANTH"/>
    <property type="match status" value="1"/>
</dbReference>
<dbReference type="GO" id="GO:0005545">
    <property type="term" value="F:1-phosphatidylinositol binding"/>
    <property type="evidence" value="ECO:0007669"/>
    <property type="project" value="TreeGrafter"/>
</dbReference>
<keyword evidence="8" id="KW-0968">Cytoplasmic vesicle</keyword>
<comment type="caution">
    <text evidence="10">The sequence shown here is derived from an EMBL/GenBank/DDBJ whole genome shotgun (WGS) entry which is preliminary data.</text>
</comment>
<dbReference type="GO" id="GO:0032050">
    <property type="term" value="F:clathrin heavy chain binding"/>
    <property type="evidence" value="ECO:0007669"/>
    <property type="project" value="TreeGrafter"/>
</dbReference>
<proteinExistence type="predicted"/>
<protein>
    <recommendedName>
        <fullName evidence="9">ENTH domain-containing protein</fullName>
    </recommendedName>
</protein>
<feature type="domain" description="ENTH" evidence="9">
    <location>
        <begin position="28"/>
        <end position="172"/>
    </location>
</feature>
<dbReference type="GO" id="GO:0000149">
    <property type="term" value="F:SNARE binding"/>
    <property type="evidence" value="ECO:0007669"/>
    <property type="project" value="TreeGrafter"/>
</dbReference>
<keyword evidence="4" id="KW-0254">Endocytosis</keyword>
<evidence type="ECO:0000256" key="4">
    <source>
        <dbReference type="ARBA" id="ARBA00022583"/>
    </source>
</evidence>
<evidence type="ECO:0000256" key="2">
    <source>
        <dbReference type="ARBA" id="ARBA00004555"/>
    </source>
</evidence>
<keyword evidence="5" id="KW-0333">Golgi apparatus</keyword>
<reference evidence="10" key="1">
    <citation type="submission" date="2022-07" db="EMBL/GenBank/DDBJ databases">
        <authorList>
            <person name="Macas J."/>
            <person name="Novak P."/>
            <person name="Neumann P."/>
        </authorList>
    </citation>
    <scope>NUCLEOTIDE SEQUENCE</scope>
</reference>
<evidence type="ECO:0000313" key="11">
    <source>
        <dbReference type="Proteomes" id="UP001152523"/>
    </source>
</evidence>
<accession>A0AAV0CH26</accession>
<evidence type="ECO:0000313" key="10">
    <source>
        <dbReference type="EMBL" id="CAH9077048.1"/>
    </source>
</evidence>
<dbReference type="Proteomes" id="UP001152523">
    <property type="component" value="Unassembled WGS sequence"/>
</dbReference>
<dbReference type="InterPro" id="IPR045192">
    <property type="entry name" value="AP180-like"/>
</dbReference>
<dbReference type="PROSITE" id="PS50942">
    <property type="entry name" value="ENTH"/>
    <property type="match status" value="1"/>
</dbReference>
<evidence type="ECO:0000256" key="1">
    <source>
        <dbReference type="ARBA" id="ARBA00004132"/>
    </source>
</evidence>